<accession>A0A286RDY0</accession>
<dbReference type="GO" id="GO:0016829">
    <property type="term" value="F:lyase activity"/>
    <property type="evidence" value="ECO:0007669"/>
    <property type="project" value="UniProtKB-UniRule"/>
</dbReference>
<keyword evidence="4" id="KW-1185">Reference proteome</keyword>
<organism evidence="3 4">
    <name type="scientific">Thermogutta terrifontis</name>
    <dbReference type="NCBI Taxonomy" id="1331910"/>
    <lineage>
        <taxon>Bacteria</taxon>
        <taxon>Pseudomonadati</taxon>
        <taxon>Planctomycetota</taxon>
        <taxon>Planctomycetia</taxon>
        <taxon>Pirellulales</taxon>
        <taxon>Thermoguttaceae</taxon>
        <taxon>Thermogutta</taxon>
    </lineage>
</organism>
<reference evidence="3 4" key="1">
    <citation type="journal article" name="Front. Microbiol.">
        <title>Sugar Metabolism of the First Thermophilic Planctomycete Thermogutta terrifontis: Comparative Genomic and Transcriptomic Approaches.</title>
        <authorList>
            <person name="Elcheninov A.G."/>
            <person name="Menzel P."/>
            <person name="Gudbergsdottir S.R."/>
            <person name="Slesarev A.I."/>
            <person name="Kadnikov V.V."/>
            <person name="Krogh A."/>
            <person name="Bonch-Osmolovskaya E.A."/>
            <person name="Peng X."/>
            <person name="Kublanov I.V."/>
        </authorList>
    </citation>
    <scope>NUCLEOTIDE SEQUENCE [LARGE SCALE GENOMIC DNA]</scope>
    <source>
        <strain evidence="3 4">R1</strain>
    </source>
</reference>
<protein>
    <recommendedName>
        <fullName evidence="2">Putative nickel insertion protein</fullName>
    </recommendedName>
</protein>
<dbReference type="EMBL" id="CP018477">
    <property type="protein sequence ID" value="ASV74174.1"/>
    <property type="molecule type" value="Genomic_DNA"/>
</dbReference>
<dbReference type="GO" id="GO:0016151">
    <property type="term" value="F:nickel cation binding"/>
    <property type="evidence" value="ECO:0007669"/>
    <property type="project" value="UniProtKB-UniRule"/>
</dbReference>
<evidence type="ECO:0000256" key="1">
    <source>
        <dbReference type="ARBA" id="ARBA00022596"/>
    </source>
</evidence>
<gene>
    <name evidence="3" type="ORF">THTE_1572</name>
</gene>
<evidence type="ECO:0000313" key="4">
    <source>
        <dbReference type="Proteomes" id="UP000215086"/>
    </source>
</evidence>
<dbReference type="AlphaFoldDB" id="A0A286RDY0"/>
<dbReference type="PANTHER" id="PTHR36566:SF1">
    <property type="entry name" value="PYRIDINIUM-3,5-BISTHIOCARBOXYLIC ACID MONONUCLEOTIDE NICKEL INSERTION PROTEIN"/>
    <property type="match status" value="1"/>
</dbReference>
<proteinExistence type="inferred from homology"/>
<dbReference type="KEGG" id="ttf:THTE_1572"/>
<dbReference type="Gene3D" id="3.30.70.1380">
    <property type="entry name" value="Transcriptional regulatory protein pf0864 domain like"/>
    <property type="match status" value="1"/>
</dbReference>
<dbReference type="Gene3D" id="3.10.20.300">
    <property type="entry name" value="mk0293 like domain"/>
    <property type="match status" value="1"/>
</dbReference>
<evidence type="ECO:0000256" key="2">
    <source>
        <dbReference type="HAMAP-Rule" id="MF_01074"/>
    </source>
</evidence>
<comment type="similarity">
    <text evidence="2">Belongs to the LarC family.</text>
</comment>
<dbReference type="InterPro" id="IPR002822">
    <property type="entry name" value="Ni_insertion"/>
</dbReference>
<keyword evidence="2" id="KW-0456">Lyase</keyword>
<keyword evidence="1 2" id="KW-0533">Nickel</keyword>
<dbReference type="HAMAP" id="MF_01074">
    <property type="entry name" value="LarC"/>
    <property type="match status" value="1"/>
</dbReference>
<sequence>MVLGALVDAGVPIDAIQQVVDSLGLTNCRLETREVRKNGFRATQVVVHTPHEHHHRHLHHIVEMIERSSLSDTVKEQAVKVFTRLGEAEARVHGVPLEKVHFHEVGAADSIVDIVGSVFGLSYLGIEAVYASAIPTGGGTVRIAHGEVSVPAPATAELLRGVPLLPCDVQMEMTTPTGAALITTFAREFGPLPAMEIQCIGYGAGSRDIPHRPNVLRLFVGELACAKATSPSVLRDRIWVVQTNYDDLSAEVLGYTLEKLWELGVLDLFTTPIQMKKNRPGVQLTVLCNEELVPAVESLLFRETTTLGVRFWPVERHVLPRQVASVQTRWGEIRGKVRVLPDGVQEFSPEFEACREIARRHQVPLREVYEAAEEAFRHQGAQQMADEHSCKGG</sequence>
<dbReference type="Proteomes" id="UP000215086">
    <property type="component" value="Chromosome"/>
</dbReference>
<dbReference type="Pfam" id="PF01969">
    <property type="entry name" value="Ni_insertion"/>
    <property type="match status" value="1"/>
</dbReference>
<evidence type="ECO:0000313" key="3">
    <source>
        <dbReference type="EMBL" id="ASV74174.1"/>
    </source>
</evidence>
<name>A0A286RDY0_9BACT</name>
<dbReference type="NCBIfam" id="TIGR00299">
    <property type="entry name" value="nickel pincer cofactor biosynthesis protein LarC"/>
    <property type="match status" value="1"/>
</dbReference>
<dbReference type="PANTHER" id="PTHR36566">
    <property type="entry name" value="NICKEL INSERTION PROTEIN-RELATED"/>
    <property type="match status" value="1"/>
</dbReference>